<evidence type="ECO:0000313" key="3">
    <source>
        <dbReference type="Proteomes" id="UP000078492"/>
    </source>
</evidence>
<dbReference type="AlphaFoldDB" id="A0A151J2U0"/>
<gene>
    <name evidence="2" type="ORF">ALC57_11381</name>
</gene>
<evidence type="ECO:0000313" key="2">
    <source>
        <dbReference type="EMBL" id="KYN16363.1"/>
    </source>
</evidence>
<organism evidence="2 3">
    <name type="scientific">Trachymyrmex cornetzi</name>
    <dbReference type="NCBI Taxonomy" id="471704"/>
    <lineage>
        <taxon>Eukaryota</taxon>
        <taxon>Metazoa</taxon>
        <taxon>Ecdysozoa</taxon>
        <taxon>Arthropoda</taxon>
        <taxon>Hexapoda</taxon>
        <taxon>Insecta</taxon>
        <taxon>Pterygota</taxon>
        <taxon>Neoptera</taxon>
        <taxon>Endopterygota</taxon>
        <taxon>Hymenoptera</taxon>
        <taxon>Apocrita</taxon>
        <taxon>Aculeata</taxon>
        <taxon>Formicoidea</taxon>
        <taxon>Formicidae</taxon>
        <taxon>Myrmicinae</taxon>
        <taxon>Trachymyrmex</taxon>
    </lineage>
</organism>
<feature type="compositionally biased region" description="Basic and acidic residues" evidence="1">
    <location>
        <begin position="9"/>
        <end position="20"/>
    </location>
</feature>
<dbReference type="Proteomes" id="UP000078492">
    <property type="component" value="Unassembled WGS sequence"/>
</dbReference>
<accession>A0A151J2U0</accession>
<reference evidence="2 3" key="1">
    <citation type="submission" date="2015-09" db="EMBL/GenBank/DDBJ databases">
        <title>Trachymyrmex cornetzi WGS genome.</title>
        <authorList>
            <person name="Nygaard S."/>
            <person name="Hu H."/>
            <person name="Boomsma J."/>
            <person name="Zhang G."/>
        </authorList>
    </citation>
    <scope>NUCLEOTIDE SEQUENCE [LARGE SCALE GENOMIC DNA]</scope>
    <source>
        <strain evidence="2">Tcor2-1</strain>
        <tissue evidence="2">Whole body</tissue>
    </source>
</reference>
<keyword evidence="3" id="KW-1185">Reference proteome</keyword>
<name>A0A151J2U0_9HYME</name>
<protein>
    <submittedName>
        <fullName evidence="2">Uncharacterized protein</fullName>
    </submittedName>
</protein>
<evidence type="ECO:0000256" key="1">
    <source>
        <dbReference type="SAM" id="MobiDB-lite"/>
    </source>
</evidence>
<dbReference type="EMBL" id="KQ980349">
    <property type="protein sequence ID" value="KYN16363.1"/>
    <property type="molecule type" value="Genomic_DNA"/>
</dbReference>
<feature type="region of interest" description="Disordered" evidence="1">
    <location>
        <begin position="1"/>
        <end position="22"/>
    </location>
</feature>
<proteinExistence type="predicted"/>
<sequence>MQTPAGRRVSPDSRRREEPRLSVSRRLRPLCLRAPHPQCNPPLANLPVSARVPASEFSARGNADPCWPVCQLRPTIGSVTIHLHLLVSPPPLLLNRERRTSVREHRLRVLPRNGRTLLPGRVRW</sequence>